<organism evidence="1">
    <name type="scientific">marine sediment metagenome</name>
    <dbReference type="NCBI Taxonomy" id="412755"/>
    <lineage>
        <taxon>unclassified sequences</taxon>
        <taxon>metagenomes</taxon>
        <taxon>ecological metagenomes</taxon>
    </lineage>
</organism>
<name>A0A0F8YS06_9ZZZZ</name>
<reference evidence="1" key="1">
    <citation type="journal article" date="2015" name="Nature">
        <title>Complex archaea that bridge the gap between prokaryotes and eukaryotes.</title>
        <authorList>
            <person name="Spang A."/>
            <person name="Saw J.H."/>
            <person name="Jorgensen S.L."/>
            <person name="Zaremba-Niedzwiedzka K."/>
            <person name="Martijn J."/>
            <person name="Lind A.E."/>
            <person name="van Eijk R."/>
            <person name="Schleper C."/>
            <person name="Guy L."/>
            <person name="Ettema T.J."/>
        </authorList>
    </citation>
    <scope>NUCLEOTIDE SEQUENCE</scope>
</reference>
<dbReference type="AlphaFoldDB" id="A0A0F8YS06"/>
<proteinExistence type="predicted"/>
<dbReference type="EMBL" id="LAZR01051877">
    <property type="protein sequence ID" value="KKK84213.1"/>
    <property type="molecule type" value="Genomic_DNA"/>
</dbReference>
<comment type="caution">
    <text evidence="1">The sequence shown here is derived from an EMBL/GenBank/DDBJ whole genome shotgun (WGS) entry which is preliminary data.</text>
</comment>
<protein>
    <submittedName>
        <fullName evidence="1">Uncharacterized protein</fullName>
    </submittedName>
</protein>
<evidence type="ECO:0000313" key="1">
    <source>
        <dbReference type="EMBL" id="KKK84213.1"/>
    </source>
</evidence>
<sequence length="65" mass="7434">MVNDKPTAIVNESIRRMMDECMDSIKVSDEAKFSSFRGYVRPGEIKRLIALNNVMMRILQSVPSN</sequence>
<gene>
    <name evidence="1" type="ORF">LCGC14_2785610</name>
</gene>
<accession>A0A0F8YS06</accession>